<dbReference type="EMBL" id="LIZT01000040">
    <property type="protein sequence ID" value="KPJ49833.1"/>
    <property type="molecule type" value="Genomic_DNA"/>
</dbReference>
<evidence type="ECO:0000256" key="1">
    <source>
        <dbReference type="ARBA" id="ARBA00012676"/>
    </source>
</evidence>
<evidence type="ECO:0000256" key="10">
    <source>
        <dbReference type="NCBIfam" id="TIGR01769"/>
    </source>
</evidence>
<evidence type="ECO:0000256" key="2">
    <source>
        <dbReference type="ARBA" id="ARBA00022516"/>
    </source>
</evidence>
<dbReference type="Pfam" id="PF01884">
    <property type="entry name" value="PcrB"/>
    <property type="match status" value="1"/>
</dbReference>
<dbReference type="GO" id="GO:0000287">
    <property type="term" value="F:magnesium ion binding"/>
    <property type="evidence" value="ECO:0007669"/>
    <property type="project" value="InterPro"/>
</dbReference>
<accession>A0A0S7WIW3</accession>
<evidence type="ECO:0000256" key="4">
    <source>
        <dbReference type="ARBA" id="ARBA00022723"/>
    </source>
</evidence>
<dbReference type="EC" id="2.5.1.41" evidence="1 10"/>
<dbReference type="GO" id="GO:0008654">
    <property type="term" value="P:phospholipid biosynthetic process"/>
    <property type="evidence" value="ECO:0007669"/>
    <property type="project" value="UniProtKB-KW"/>
</dbReference>
<comment type="caution">
    <text evidence="11">The sequence shown here is derived from an EMBL/GenBank/DDBJ whole genome shotgun (WGS) entry which is preliminary data.</text>
</comment>
<organism evidence="11 12">
    <name type="scientific">candidate division TA06 bacterium DG_26</name>
    <dbReference type="NCBI Taxonomy" id="1703771"/>
    <lineage>
        <taxon>Bacteria</taxon>
        <taxon>Bacteria division TA06</taxon>
    </lineage>
</organism>
<evidence type="ECO:0000256" key="7">
    <source>
        <dbReference type="ARBA" id="ARBA00023209"/>
    </source>
</evidence>
<keyword evidence="3" id="KW-0808">Transferase</keyword>
<gene>
    <name evidence="11" type="ORF">AMJ40_04605</name>
</gene>
<keyword evidence="8" id="KW-1208">Phospholipid metabolism</keyword>
<dbReference type="GO" id="GO:0000107">
    <property type="term" value="F:imidazoleglycerol-phosphate synthase activity"/>
    <property type="evidence" value="ECO:0007669"/>
    <property type="project" value="TreeGrafter"/>
</dbReference>
<sequence length="257" mass="27073">MTGRVWKYITEKLESEGACHFSLLDPDPLSASNEYIVGIAELAEKAGTDAIMIGGSTVFGSIDNAAKAIREAVDIPTILFPGDITGVTEHADAMFFMSLLNSSNPYYIIGAQALAAVRVKFSGIETIPMAYLLIEPGKSAAWVGEAKCFPREKPKLVLMYALAAELLGYKLVYLEAGSGAEGGGVPPETISTVAQYSDLPIIAGGGFNDAESVVRGVEAGASIVVQGTYLEKNVHKDKGAGLKKIVKALKDAGSKRV</sequence>
<dbReference type="GO" id="GO:0047294">
    <property type="term" value="F:phosphoglycerol geranylgeranyltransferase activity"/>
    <property type="evidence" value="ECO:0007669"/>
    <property type="project" value="UniProtKB-UniRule"/>
</dbReference>
<evidence type="ECO:0000256" key="6">
    <source>
        <dbReference type="ARBA" id="ARBA00023098"/>
    </source>
</evidence>
<proteinExistence type="inferred from homology"/>
<keyword evidence="5" id="KW-0460">Magnesium</keyword>
<dbReference type="PANTHER" id="PTHR21235">
    <property type="entry name" value="IMIDAZOLE GLYCEROL PHOSPHATE SYNTHASE SUBUNIT HISF/H IGP SYNTHASE SUBUNIT HISF/H"/>
    <property type="match status" value="1"/>
</dbReference>
<evidence type="ECO:0000256" key="3">
    <source>
        <dbReference type="ARBA" id="ARBA00022679"/>
    </source>
</evidence>
<dbReference type="HAMAP" id="MF_00112">
    <property type="entry name" value="GGGP_HepGP_synthase"/>
    <property type="match status" value="1"/>
</dbReference>
<dbReference type="PANTHER" id="PTHR21235:SF22">
    <property type="entry name" value="GERANYLGERANYLGLYCERYL PHOSPHATE SYNTHASE"/>
    <property type="match status" value="1"/>
</dbReference>
<evidence type="ECO:0000256" key="9">
    <source>
        <dbReference type="ARBA" id="ARBA00047288"/>
    </source>
</evidence>
<evidence type="ECO:0000313" key="12">
    <source>
        <dbReference type="Proteomes" id="UP000051124"/>
    </source>
</evidence>
<protein>
    <recommendedName>
        <fullName evidence="1 10">Phosphoglycerol geranylgeranyltransferase</fullName>
        <ecNumber evidence="1 10">2.5.1.41</ecNumber>
    </recommendedName>
</protein>
<dbReference type="InterPro" id="IPR010946">
    <property type="entry name" value="GGGP_synth"/>
</dbReference>
<name>A0A0S7WIW3_UNCT6</name>
<dbReference type="AlphaFoldDB" id="A0A0S7WIW3"/>
<dbReference type="CDD" id="cd02812">
    <property type="entry name" value="PcrB_like"/>
    <property type="match status" value="1"/>
</dbReference>
<dbReference type="InterPro" id="IPR050064">
    <property type="entry name" value="IGPS_HisA/HisF"/>
</dbReference>
<keyword evidence="7" id="KW-0594">Phospholipid biosynthesis</keyword>
<dbReference type="NCBIfam" id="TIGR01769">
    <property type="entry name" value="GGGP"/>
    <property type="match status" value="1"/>
</dbReference>
<comment type="catalytic activity">
    <reaction evidence="9">
        <text>sn-glycerol 1-phosphate + (2E,6E,10E)-geranylgeranyl diphosphate = sn-3-O-(geranylgeranyl)glycerol 1-phosphate + diphosphate</text>
        <dbReference type="Rhea" id="RHEA:23404"/>
        <dbReference type="ChEBI" id="CHEBI:33019"/>
        <dbReference type="ChEBI" id="CHEBI:57677"/>
        <dbReference type="ChEBI" id="CHEBI:57685"/>
        <dbReference type="ChEBI" id="CHEBI:58756"/>
        <dbReference type="EC" id="2.5.1.41"/>
    </reaction>
</comment>
<evidence type="ECO:0000256" key="5">
    <source>
        <dbReference type="ARBA" id="ARBA00022842"/>
    </source>
</evidence>
<dbReference type="Gene3D" id="3.20.20.390">
    <property type="entry name" value="FMN-linked oxidoreductases"/>
    <property type="match status" value="1"/>
</dbReference>
<dbReference type="InterPro" id="IPR008205">
    <property type="entry name" value="GGGP_HepGP_synthase"/>
</dbReference>
<dbReference type="GO" id="GO:0005737">
    <property type="term" value="C:cytoplasm"/>
    <property type="evidence" value="ECO:0007669"/>
    <property type="project" value="InterPro"/>
</dbReference>
<dbReference type="GO" id="GO:0006650">
    <property type="term" value="P:glycerophospholipid metabolic process"/>
    <property type="evidence" value="ECO:0007669"/>
    <property type="project" value="InterPro"/>
</dbReference>
<dbReference type="PATRIC" id="fig|1703771.3.peg.1545"/>
<dbReference type="NCBIfam" id="TIGR01768">
    <property type="entry name" value="GGGP-family"/>
    <property type="match status" value="1"/>
</dbReference>
<keyword evidence="4" id="KW-0479">Metal-binding</keyword>
<dbReference type="Proteomes" id="UP000051124">
    <property type="component" value="Unassembled WGS sequence"/>
</dbReference>
<dbReference type="NCBIfam" id="NF003198">
    <property type="entry name" value="PRK04169.1-2"/>
    <property type="match status" value="1"/>
</dbReference>
<dbReference type="InterPro" id="IPR038597">
    <property type="entry name" value="GGGP/HepGP_synthase_sf"/>
</dbReference>
<keyword evidence="2" id="KW-0444">Lipid biosynthesis</keyword>
<keyword evidence="6" id="KW-0443">Lipid metabolism</keyword>
<reference evidence="11 12" key="1">
    <citation type="journal article" date="2015" name="Microbiome">
        <title>Genomic resolution of linkages in carbon, nitrogen, and sulfur cycling among widespread estuary sediment bacteria.</title>
        <authorList>
            <person name="Baker B.J."/>
            <person name="Lazar C.S."/>
            <person name="Teske A.P."/>
            <person name="Dick G.J."/>
        </authorList>
    </citation>
    <scope>NUCLEOTIDE SEQUENCE [LARGE SCALE GENOMIC DNA]</scope>
    <source>
        <strain evidence="11">DG_26</strain>
    </source>
</reference>
<evidence type="ECO:0000256" key="8">
    <source>
        <dbReference type="ARBA" id="ARBA00023264"/>
    </source>
</evidence>
<dbReference type="SUPFAM" id="SSF51395">
    <property type="entry name" value="FMN-linked oxidoreductases"/>
    <property type="match status" value="1"/>
</dbReference>
<evidence type="ECO:0000313" key="11">
    <source>
        <dbReference type="EMBL" id="KPJ49833.1"/>
    </source>
</evidence>